<accession>S7XJS0</accession>
<evidence type="ECO:0000256" key="3">
    <source>
        <dbReference type="ARBA" id="ARBA00022448"/>
    </source>
</evidence>
<organism evidence="9 10">
    <name type="scientific">Spraguea lophii (strain 42_110)</name>
    <name type="common">Microsporidian parasite</name>
    <dbReference type="NCBI Taxonomy" id="1358809"/>
    <lineage>
        <taxon>Eukaryota</taxon>
        <taxon>Fungi</taxon>
        <taxon>Fungi incertae sedis</taxon>
        <taxon>Microsporidia</taxon>
        <taxon>Spragueidae</taxon>
        <taxon>Spraguea</taxon>
    </lineage>
</organism>
<dbReference type="AlphaFoldDB" id="S7XJS0"/>
<evidence type="ECO:0000256" key="1">
    <source>
        <dbReference type="ARBA" id="ARBA00004141"/>
    </source>
</evidence>
<evidence type="ECO:0000313" key="10">
    <source>
        <dbReference type="Proteomes" id="UP000014978"/>
    </source>
</evidence>
<dbReference type="InterPro" id="IPR020846">
    <property type="entry name" value="MFS_dom"/>
</dbReference>
<feature type="transmembrane region" description="Helical" evidence="7">
    <location>
        <begin position="172"/>
        <end position="192"/>
    </location>
</feature>
<evidence type="ECO:0000256" key="6">
    <source>
        <dbReference type="ARBA" id="ARBA00023136"/>
    </source>
</evidence>
<dbReference type="InterPro" id="IPR005828">
    <property type="entry name" value="MFS_sugar_transport-like"/>
</dbReference>
<dbReference type="InParanoid" id="S7XJS0"/>
<dbReference type="OrthoDB" id="2196240at2759"/>
<dbReference type="HOGENOM" id="CLU_001265_30_14_1"/>
<dbReference type="PANTHER" id="PTHR23503">
    <property type="entry name" value="SOLUTE CARRIER FAMILY 2"/>
    <property type="match status" value="1"/>
</dbReference>
<evidence type="ECO:0000259" key="8">
    <source>
        <dbReference type="PROSITE" id="PS50850"/>
    </source>
</evidence>
<evidence type="ECO:0000256" key="4">
    <source>
        <dbReference type="ARBA" id="ARBA00022692"/>
    </source>
</evidence>
<dbReference type="InterPro" id="IPR003663">
    <property type="entry name" value="Sugar/inositol_transpt"/>
</dbReference>
<feature type="transmembrane region" description="Helical" evidence="7">
    <location>
        <begin position="109"/>
        <end position="131"/>
    </location>
</feature>
<feature type="transmembrane region" description="Helical" evidence="7">
    <location>
        <begin position="253"/>
        <end position="273"/>
    </location>
</feature>
<feature type="transmembrane region" description="Helical" evidence="7">
    <location>
        <begin position="54"/>
        <end position="72"/>
    </location>
</feature>
<comment type="similarity">
    <text evidence="2">Belongs to the major facilitator superfamily. Sugar transporter (TC 2.A.1.1) family.</text>
</comment>
<gene>
    <name evidence="9" type="ORF">SLOPH_1913</name>
</gene>
<dbReference type="FunCoup" id="S7XJS0">
    <property type="interactions" value="112"/>
</dbReference>
<dbReference type="PROSITE" id="PS50850">
    <property type="entry name" value="MFS"/>
    <property type="match status" value="1"/>
</dbReference>
<keyword evidence="10" id="KW-1185">Reference proteome</keyword>
<feature type="transmembrane region" description="Helical" evidence="7">
    <location>
        <begin position="336"/>
        <end position="356"/>
    </location>
</feature>
<keyword evidence="4 7" id="KW-0812">Transmembrane</keyword>
<dbReference type="PRINTS" id="PR00171">
    <property type="entry name" value="SUGRTRNSPORT"/>
</dbReference>
<dbReference type="OMA" id="VINWRFL"/>
<feature type="domain" description="Major facilitator superfamily (MFS) profile" evidence="8">
    <location>
        <begin position="12"/>
        <end position="390"/>
    </location>
</feature>
<dbReference type="PROSITE" id="PS00216">
    <property type="entry name" value="SUGAR_TRANSPORT_1"/>
    <property type="match status" value="1"/>
</dbReference>
<keyword evidence="5 7" id="KW-1133">Transmembrane helix</keyword>
<protein>
    <submittedName>
        <fullName evidence="9">Sugar transporter</fullName>
    </submittedName>
</protein>
<evidence type="ECO:0000313" key="9">
    <source>
        <dbReference type="EMBL" id="EPR79279.1"/>
    </source>
</evidence>
<proteinExistence type="inferred from homology"/>
<evidence type="ECO:0000256" key="7">
    <source>
        <dbReference type="SAM" id="Phobius"/>
    </source>
</evidence>
<reference evidence="10" key="1">
    <citation type="journal article" date="2013" name="PLoS Genet.">
        <title>The genome of Spraguea lophii and the basis of host-microsporidian interactions.</title>
        <authorList>
            <person name="Campbell S.E."/>
            <person name="Williams T.A."/>
            <person name="Yousuf A."/>
            <person name="Soanes D.M."/>
            <person name="Paszkiewicz K.H."/>
            <person name="Williams B.A.P."/>
        </authorList>
    </citation>
    <scope>NUCLEOTIDE SEQUENCE [LARGE SCALE GENOMIC DNA]</scope>
    <source>
        <strain evidence="10">42_110</strain>
    </source>
</reference>
<feature type="transmembrane region" description="Helical" evidence="7">
    <location>
        <begin position="137"/>
        <end position="160"/>
    </location>
</feature>
<dbReference type="InterPro" id="IPR036259">
    <property type="entry name" value="MFS_trans_sf"/>
</dbReference>
<dbReference type="PANTHER" id="PTHR23503:SF8">
    <property type="entry name" value="FACILITATED GLUCOSE TRANSPORTER PROTEIN 1"/>
    <property type="match status" value="1"/>
</dbReference>
<dbReference type="EMBL" id="ATCN01000313">
    <property type="protein sequence ID" value="EPR79279.1"/>
    <property type="molecule type" value="Genomic_DNA"/>
</dbReference>
<feature type="transmembrane region" description="Helical" evidence="7">
    <location>
        <begin position="306"/>
        <end position="324"/>
    </location>
</feature>
<feature type="transmembrane region" description="Helical" evidence="7">
    <location>
        <begin position="280"/>
        <end position="300"/>
    </location>
</feature>
<evidence type="ECO:0000256" key="5">
    <source>
        <dbReference type="ARBA" id="ARBA00022989"/>
    </source>
</evidence>
<name>S7XJS0_SPRLO</name>
<dbReference type="STRING" id="1358809.S7XJS0"/>
<dbReference type="PROSITE" id="PS00217">
    <property type="entry name" value="SUGAR_TRANSPORT_2"/>
    <property type="match status" value="1"/>
</dbReference>
<dbReference type="SUPFAM" id="SSF103473">
    <property type="entry name" value="MFS general substrate transporter"/>
    <property type="match status" value="1"/>
</dbReference>
<dbReference type="InterPro" id="IPR045263">
    <property type="entry name" value="GLUT"/>
</dbReference>
<evidence type="ECO:0000256" key="2">
    <source>
        <dbReference type="ARBA" id="ARBA00010992"/>
    </source>
</evidence>
<dbReference type="GO" id="GO:0016020">
    <property type="term" value="C:membrane"/>
    <property type="evidence" value="ECO:0007669"/>
    <property type="project" value="UniProtKB-SubCell"/>
</dbReference>
<dbReference type="InterPro" id="IPR005829">
    <property type="entry name" value="Sugar_transporter_CS"/>
</dbReference>
<dbReference type="Gene3D" id="1.20.1250.20">
    <property type="entry name" value="MFS general substrate transporter like domains"/>
    <property type="match status" value="2"/>
</dbReference>
<comment type="subcellular location">
    <subcellularLocation>
        <location evidence="1">Membrane</location>
        <topology evidence="1">Multi-pass membrane protein</topology>
    </subcellularLocation>
</comment>
<comment type="caution">
    <text evidence="9">The sequence shown here is derived from an EMBL/GenBank/DDBJ whole genome shotgun (WGS) entry which is preliminary data.</text>
</comment>
<dbReference type="Pfam" id="PF00083">
    <property type="entry name" value="Sugar_tr"/>
    <property type="match status" value="2"/>
</dbReference>
<keyword evidence="3" id="KW-0813">Transport</keyword>
<keyword evidence="6 7" id="KW-0472">Membrane</keyword>
<feature type="transmembrane region" description="Helical" evidence="7">
    <location>
        <begin position="84"/>
        <end position="102"/>
    </location>
</feature>
<dbReference type="Proteomes" id="UP000014978">
    <property type="component" value="Unassembled WGS sequence"/>
</dbReference>
<sequence>MAESLNLKNSYSIIVGSFTSLLFGLNIPLNILLEKGFKKMIASNKKKYIFSADKLYNIMGSSLLLGAFIGSFLPNALNLKGKKGVISCYFIYFTGFLVYMLLNSPYICILGRFLSGIAVGICSNITVPYLLEISPANIRGVIGSTFQLMIVTGIFATNFVNFLIGDKGNIDNIILIILSSSSLILGCLAFLIQNISISEDENEKGIRDLFNNVNSKRSILYSLILHLAQQFSGINGLMMFSSSLFEKTGNSSLYTMILGLVNLISTVLVMFMIDKFGRKSLLISSSVISIIGYLIILLKFSMIWGIYTYIFGFAIGLGPAVWIVGSEIVPKEYVTASNSLIVPLNWLSGFLISFSFEPLYKQFGRYSFIFYIVMMLFFLCFVILRLPETRGKPRCFIK</sequence>
<feature type="transmembrane region" description="Helical" evidence="7">
    <location>
        <begin position="12"/>
        <end position="33"/>
    </location>
</feature>
<keyword evidence="9" id="KW-0762">Sugar transport</keyword>
<dbReference type="VEuPathDB" id="MicrosporidiaDB:SLOPH_1913"/>
<feature type="transmembrane region" description="Helical" evidence="7">
    <location>
        <begin position="368"/>
        <end position="386"/>
    </location>
</feature>
<dbReference type="GO" id="GO:0015149">
    <property type="term" value="F:hexose transmembrane transporter activity"/>
    <property type="evidence" value="ECO:0007669"/>
    <property type="project" value="TreeGrafter"/>
</dbReference>